<dbReference type="EMBL" id="JACJVR010000163">
    <property type="protein sequence ID" value="MBB6696028.1"/>
    <property type="molecule type" value="Genomic_DNA"/>
</dbReference>
<protein>
    <submittedName>
        <fullName evidence="2">Metal-dependent hydrolase</fullName>
    </submittedName>
</protein>
<dbReference type="Proteomes" id="UP000553776">
    <property type="component" value="Unassembled WGS sequence"/>
</dbReference>
<keyword evidence="2" id="KW-0378">Hydrolase</keyword>
<dbReference type="GO" id="GO:0016787">
    <property type="term" value="F:hydrolase activity"/>
    <property type="evidence" value="ECO:0007669"/>
    <property type="project" value="UniProtKB-KW"/>
</dbReference>
<feature type="transmembrane region" description="Helical" evidence="1">
    <location>
        <begin position="64"/>
        <end position="81"/>
    </location>
</feature>
<dbReference type="PANTHER" id="PTHR35531">
    <property type="entry name" value="INNER MEMBRANE PROTEIN YBCI-RELATED"/>
    <property type="match status" value="1"/>
</dbReference>
<dbReference type="AlphaFoldDB" id="A0A841UAM7"/>
<organism evidence="2 3">
    <name type="scientific">Cohnella xylanilytica</name>
    <dbReference type="NCBI Taxonomy" id="557555"/>
    <lineage>
        <taxon>Bacteria</taxon>
        <taxon>Bacillati</taxon>
        <taxon>Bacillota</taxon>
        <taxon>Bacilli</taxon>
        <taxon>Bacillales</taxon>
        <taxon>Paenibacillaceae</taxon>
        <taxon>Cohnella</taxon>
    </lineage>
</organism>
<name>A0A841UAM7_9BACL</name>
<dbReference type="RefSeq" id="WP_185139971.1">
    <property type="nucleotide sequence ID" value="NZ_JACJVR010000163.1"/>
</dbReference>
<proteinExistence type="predicted"/>
<accession>A0A841UAM7</accession>
<sequence length="214" mass="23259">MKGSTHLAIGTVIGIAASAFYPFRPESAVYYVTAAAFSALSADLDGTNMLSSKLGKVSHWIREIALWGGLLALAVNAYLYFAQQLLYPLYAMVSFLLVLLGLILKEGVLRNALVSACGIGLLYAGWRSDSTGLIGLGVFVAWVPWLNHRGLTHTIWAVAAWAWIGSAFERELQIEGLAAVATAGYLSHLVADTLTPSGVKWLYPLIRKSFKWRI</sequence>
<comment type="caution">
    <text evidence="2">The sequence shown here is derived from an EMBL/GenBank/DDBJ whole genome shotgun (WGS) entry which is preliminary data.</text>
</comment>
<dbReference type="Pfam" id="PF04307">
    <property type="entry name" value="YdjM"/>
    <property type="match status" value="1"/>
</dbReference>
<dbReference type="PANTHER" id="PTHR35531:SF1">
    <property type="entry name" value="INNER MEMBRANE PROTEIN YBCI-RELATED"/>
    <property type="match status" value="1"/>
</dbReference>
<evidence type="ECO:0000313" key="2">
    <source>
        <dbReference type="EMBL" id="MBB6696028.1"/>
    </source>
</evidence>
<feature type="transmembrane region" description="Helical" evidence="1">
    <location>
        <begin position="87"/>
        <end position="104"/>
    </location>
</feature>
<keyword evidence="3" id="KW-1185">Reference proteome</keyword>
<dbReference type="InterPro" id="IPR007404">
    <property type="entry name" value="YdjM-like"/>
</dbReference>
<keyword evidence="1" id="KW-1133">Transmembrane helix</keyword>
<evidence type="ECO:0000313" key="3">
    <source>
        <dbReference type="Proteomes" id="UP000553776"/>
    </source>
</evidence>
<keyword evidence="1" id="KW-0472">Membrane</keyword>
<reference evidence="2 3" key="1">
    <citation type="submission" date="2020-08" db="EMBL/GenBank/DDBJ databases">
        <title>Cohnella phylogeny.</title>
        <authorList>
            <person name="Dunlap C."/>
        </authorList>
    </citation>
    <scope>NUCLEOTIDE SEQUENCE [LARGE SCALE GENOMIC DNA]</scope>
    <source>
        <strain evidence="2 3">DSM 25239</strain>
    </source>
</reference>
<keyword evidence="1" id="KW-0812">Transmembrane</keyword>
<gene>
    <name evidence="2" type="ORF">H7B90_32035</name>
</gene>
<evidence type="ECO:0000256" key="1">
    <source>
        <dbReference type="SAM" id="Phobius"/>
    </source>
</evidence>